<evidence type="ECO:0000313" key="1">
    <source>
        <dbReference type="EMBL" id="PAV07444.1"/>
    </source>
</evidence>
<evidence type="ECO:0008006" key="5">
    <source>
        <dbReference type="Google" id="ProtNLM"/>
    </source>
</evidence>
<evidence type="ECO:0000313" key="3">
    <source>
        <dbReference type="Proteomes" id="UP000217528"/>
    </source>
</evidence>
<accession>A0A2A2HDW1</accession>
<dbReference type="Proteomes" id="UP000217528">
    <property type="component" value="Unassembled WGS sequence"/>
</dbReference>
<keyword evidence="3" id="KW-1185">Reference proteome</keyword>
<dbReference type="AlphaFoldDB" id="A0A2A2HDW1"/>
<proteinExistence type="predicted"/>
<comment type="caution">
    <text evidence="1">The sequence shown here is derived from an EMBL/GenBank/DDBJ whole genome shotgun (WGS) entry which is preliminary data.</text>
</comment>
<name>A0A2A2HDW1_9EURY</name>
<protein>
    <recommendedName>
        <fullName evidence="5">DUF5655 domain-containing protein</fullName>
    </recommendedName>
</protein>
<dbReference type="OrthoDB" id="82443at2157"/>
<evidence type="ECO:0000313" key="2">
    <source>
        <dbReference type="EMBL" id="PWL08431.1"/>
    </source>
</evidence>
<evidence type="ECO:0000313" key="4">
    <source>
        <dbReference type="Proteomes" id="UP000246004"/>
    </source>
</evidence>
<dbReference type="EMBL" id="LWMS01000019">
    <property type="protein sequence ID" value="PWL08431.1"/>
    <property type="molecule type" value="Genomic_DNA"/>
</dbReference>
<dbReference type="EMBL" id="LMVN01000015">
    <property type="protein sequence ID" value="PAV07444.1"/>
    <property type="molecule type" value="Genomic_DNA"/>
</dbReference>
<reference evidence="2 4" key="1">
    <citation type="submission" date="2016-04" db="EMBL/GenBank/DDBJ databases">
        <title>Genome sequence of Methanosphaera cuniculi DSM 4103.</title>
        <authorList>
            <person name="Poehlein A."/>
            <person name="Seedorf H."/>
            <person name="Daniel R."/>
        </authorList>
    </citation>
    <scope>NUCLEOTIDE SEQUENCE [LARGE SCALE GENOMIC DNA]</scope>
    <source>
        <strain evidence="2 4">DSM 4103</strain>
    </source>
</reference>
<gene>
    <name evidence="1" type="ORF">ASJ82_02400</name>
    <name evidence="2" type="ORF">MSCUN_06810</name>
</gene>
<dbReference type="RefSeq" id="WP_095608616.1">
    <property type="nucleotide sequence ID" value="NZ_CAUHCB010000020.1"/>
</dbReference>
<sequence length="126" mass="14685">MTYGDKSIVEIIGDDEYPLCEMFNKLISRIDSKTSNVVKQINDDEIIYSNRNMEFAKIIPEEDHVKVIVEVPYDRIIDLSGRCSVEKFAGYNETDLVSFNITNQMDMQYAVSMYDQAYTYVKRLKL</sequence>
<reference evidence="1 3" key="2">
    <citation type="journal article" date="2017" name="BMC Genomics">
        <title>Genomic analysis of methanogenic archaea reveals a shift towards energy conservation.</title>
        <authorList>
            <person name="Gilmore S.P."/>
            <person name="Henske J.K."/>
            <person name="Sexton J.A."/>
            <person name="Solomon K.V."/>
            <person name="Seppala S."/>
            <person name="Yoo J.I."/>
            <person name="Huyett L.M."/>
            <person name="Pressman A."/>
            <person name="Cogan J.Z."/>
            <person name="Kivenson V."/>
            <person name="Peng X."/>
            <person name="Tan Y."/>
            <person name="Valentine D.L."/>
            <person name="O'Malley M.A."/>
        </authorList>
    </citation>
    <scope>NUCLEOTIDE SEQUENCE [LARGE SCALE GENOMIC DNA]</scope>
    <source>
        <strain evidence="1 3">1R-7</strain>
    </source>
</reference>
<organism evidence="1 3">
    <name type="scientific">Methanosphaera cuniculi</name>
    <dbReference type="NCBI Taxonomy" id="1077256"/>
    <lineage>
        <taxon>Archaea</taxon>
        <taxon>Methanobacteriati</taxon>
        <taxon>Methanobacteriota</taxon>
        <taxon>Methanomada group</taxon>
        <taxon>Methanobacteria</taxon>
        <taxon>Methanobacteriales</taxon>
        <taxon>Methanobacteriaceae</taxon>
        <taxon>Methanosphaera</taxon>
    </lineage>
</organism>
<dbReference type="Proteomes" id="UP000246004">
    <property type="component" value="Unassembled WGS sequence"/>
</dbReference>